<dbReference type="Pfam" id="PF04145">
    <property type="entry name" value="Ctr"/>
    <property type="match status" value="1"/>
</dbReference>
<organism evidence="7 8">
    <name type="scientific">Zygosaccharomyces bailii (strain CLIB 213 / ATCC 58445 / CBS 680 / BCRC 21525 / NBRC 1098 / NCYC 1416 / NRRL Y-2227)</name>
    <dbReference type="NCBI Taxonomy" id="1333698"/>
    <lineage>
        <taxon>Eukaryota</taxon>
        <taxon>Fungi</taxon>
        <taxon>Dikarya</taxon>
        <taxon>Ascomycota</taxon>
        <taxon>Saccharomycotina</taxon>
        <taxon>Saccharomycetes</taxon>
        <taxon>Saccharomycetales</taxon>
        <taxon>Saccharomycetaceae</taxon>
        <taxon>Zygosaccharomyces</taxon>
    </lineage>
</organism>
<evidence type="ECO:0000256" key="4">
    <source>
        <dbReference type="ARBA" id="ARBA00022989"/>
    </source>
</evidence>
<keyword evidence="6" id="KW-0406">Ion transport</keyword>
<dbReference type="AlphaFoldDB" id="A0A8J2XDP7"/>
<reference evidence="8" key="1">
    <citation type="journal article" date="2013" name="Genome Announc.">
        <title>Genome sequence of the food spoilage yeast Zygosaccharomyces bailii CLIB 213(T).</title>
        <authorList>
            <person name="Galeote V."/>
            <person name="Bigey F."/>
            <person name="Devillers H."/>
            <person name="Neuveglise C."/>
            <person name="Dequin S."/>
        </authorList>
    </citation>
    <scope>NUCLEOTIDE SEQUENCE [LARGE SCALE GENOMIC DNA]</scope>
    <source>
        <strain evidence="8">CLIB 213 / ATCC 58445 / CBS 680 / CCRC 21525 / NBRC 1098 / NCYC 1416 / NRRL Y-2227</strain>
    </source>
</reference>
<dbReference type="EMBL" id="HG316464">
    <property type="protein sequence ID" value="CDF91409.1"/>
    <property type="molecule type" value="Genomic_DNA"/>
</dbReference>
<evidence type="ECO:0000256" key="2">
    <source>
        <dbReference type="ARBA" id="ARBA00006921"/>
    </source>
</evidence>
<keyword evidence="6" id="KW-0813">Transport</keyword>
<gene>
    <name evidence="7" type="ORF">BN860_02212g</name>
</gene>
<dbReference type="PANTHER" id="PTHR12483">
    <property type="entry name" value="SOLUTE CARRIER FAMILY 31 COPPER TRANSPORTERS"/>
    <property type="match status" value="1"/>
</dbReference>
<dbReference type="PANTHER" id="PTHR12483:SF73">
    <property type="entry name" value="COPPER TRANSPORT PROTEIN CTR3"/>
    <property type="match status" value="1"/>
</dbReference>
<keyword evidence="6" id="KW-0186">Copper</keyword>
<evidence type="ECO:0000313" key="7">
    <source>
        <dbReference type="EMBL" id="CDF91409.1"/>
    </source>
</evidence>
<comment type="similarity">
    <text evidence="2 6">Belongs to the copper transporter (Ctr) (TC 1.A.56) family. SLC31A subfamily.</text>
</comment>
<evidence type="ECO:0000256" key="5">
    <source>
        <dbReference type="ARBA" id="ARBA00023136"/>
    </source>
</evidence>
<protein>
    <recommendedName>
        <fullName evidence="6">Copper transport protein</fullName>
    </recommendedName>
</protein>
<dbReference type="GO" id="GO:0016020">
    <property type="term" value="C:membrane"/>
    <property type="evidence" value="ECO:0007669"/>
    <property type="project" value="UniProtKB-SubCell"/>
</dbReference>
<keyword evidence="4 6" id="KW-1133">Transmembrane helix</keyword>
<evidence type="ECO:0000256" key="1">
    <source>
        <dbReference type="ARBA" id="ARBA00004141"/>
    </source>
</evidence>
<evidence type="ECO:0000313" key="8">
    <source>
        <dbReference type="Proteomes" id="UP000019375"/>
    </source>
</evidence>
<accession>A0A8J2XDP7</accession>
<feature type="transmembrane region" description="Helical" evidence="6">
    <location>
        <begin position="192"/>
        <end position="208"/>
    </location>
</feature>
<proteinExistence type="inferred from homology"/>
<keyword evidence="3 6" id="KW-0812">Transmembrane</keyword>
<dbReference type="InterPro" id="IPR007274">
    <property type="entry name" value="Cop_transporter"/>
</dbReference>
<comment type="subcellular location">
    <subcellularLocation>
        <location evidence="1 6">Membrane</location>
        <topology evidence="1 6">Multi-pass membrane protein</topology>
    </subcellularLocation>
</comment>
<dbReference type="Proteomes" id="UP000019375">
    <property type="component" value="Unassembled WGS sequence"/>
</dbReference>
<keyword evidence="6" id="KW-0187">Copper transport</keyword>
<dbReference type="GO" id="GO:0005375">
    <property type="term" value="F:copper ion transmembrane transporter activity"/>
    <property type="evidence" value="ECO:0007669"/>
    <property type="project" value="UniProtKB-UniRule"/>
</dbReference>
<evidence type="ECO:0000256" key="6">
    <source>
        <dbReference type="RuleBase" id="RU367022"/>
    </source>
</evidence>
<keyword evidence="8" id="KW-1185">Reference proteome</keyword>
<name>A0A8J2XDP7_ZYGB2</name>
<keyword evidence="5 6" id="KW-0472">Membrane</keyword>
<dbReference type="OrthoDB" id="161814at2759"/>
<sequence length="239" mass="27374">MGSQNSTSQAHSCKISMLWNWYTIDTCFIAKSWHNNTRGKFAGSCIGCFGLVVVAQWLNKIARQFDIEIGRREKAKYYAKSSNCFVGNEDASEDDITESSRQELEKLANESGTKSTLIALKRTLSHGWYFQLLRVKLMRRQIQSKDPFSYSPTGPYEIYPSLPTHILRVSIFVLQWGLSYIIMLLFMYYNGYIIISCIIGALVGRFLFNYEPLVVSNGNSTSDFEVAHDRETNDRKCCM</sequence>
<evidence type="ECO:0000256" key="3">
    <source>
        <dbReference type="ARBA" id="ARBA00022692"/>
    </source>
</evidence>